<reference evidence="3" key="2">
    <citation type="submission" date="2018-02" db="UniProtKB">
        <authorList>
            <consortium name="EnsemblPlants"/>
        </authorList>
    </citation>
    <scope>IDENTIFICATION</scope>
    <source>
        <strain evidence="3">Williams 82</strain>
    </source>
</reference>
<feature type="region of interest" description="Disordered" evidence="1">
    <location>
        <begin position="24"/>
        <end position="46"/>
    </location>
</feature>
<organism evidence="2">
    <name type="scientific">Glycine max</name>
    <name type="common">Soybean</name>
    <name type="synonym">Glycine hispida</name>
    <dbReference type="NCBI Taxonomy" id="3847"/>
    <lineage>
        <taxon>Eukaryota</taxon>
        <taxon>Viridiplantae</taxon>
        <taxon>Streptophyta</taxon>
        <taxon>Embryophyta</taxon>
        <taxon>Tracheophyta</taxon>
        <taxon>Spermatophyta</taxon>
        <taxon>Magnoliopsida</taxon>
        <taxon>eudicotyledons</taxon>
        <taxon>Gunneridae</taxon>
        <taxon>Pentapetalae</taxon>
        <taxon>rosids</taxon>
        <taxon>fabids</taxon>
        <taxon>Fabales</taxon>
        <taxon>Fabaceae</taxon>
        <taxon>Papilionoideae</taxon>
        <taxon>50 kb inversion clade</taxon>
        <taxon>NPAAA clade</taxon>
        <taxon>indigoferoid/millettioid clade</taxon>
        <taxon>Phaseoleae</taxon>
        <taxon>Glycine</taxon>
        <taxon>Glycine subgen. Soja</taxon>
    </lineage>
</organism>
<dbReference type="InParanoid" id="A0A0R0KXT7"/>
<keyword evidence="4" id="KW-1185">Reference proteome</keyword>
<evidence type="ECO:0000313" key="3">
    <source>
        <dbReference type="EnsemblPlants" id="KRH71806"/>
    </source>
</evidence>
<dbReference type="Gramene" id="KRH71806">
    <property type="protein sequence ID" value="KRH71806"/>
    <property type="gene ID" value="GLYMA_02G169900"/>
</dbReference>
<dbReference type="EMBL" id="CM000835">
    <property type="protein sequence ID" value="KRH71806.1"/>
    <property type="molecule type" value="Genomic_DNA"/>
</dbReference>
<accession>A0A0R0KXT7</accession>
<dbReference type="Proteomes" id="UP000008827">
    <property type="component" value="Chromosome 2"/>
</dbReference>
<evidence type="ECO:0000256" key="1">
    <source>
        <dbReference type="SAM" id="MobiDB-lite"/>
    </source>
</evidence>
<dbReference type="AlphaFoldDB" id="A0A0R0KXT7"/>
<name>A0A0R0KXT7_SOYBN</name>
<reference evidence="2 3" key="1">
    <citation type="journal article" date="2010" name="Nature">
        <title>Genome sequence of the palaeopolyploid soybean.</title>
        <authorList>
            <person name="Schmutz J."/>
            <person name="Cannon S.B."/>
            <person name="Schlueter J."/>
            <person name="Ma J."/>
            <person name="Mitros T."/>
            <person name="Nelson W."/>
            <person name="Hyten D.L."/>
            <person name="Song Q."/>
            <person name="Thelen J.J."/>
            <person name="Cheng J."/>
            <person name="Xu D."/>
            <person name="Hellsten U."/>
            <person name="May G.D."/>
            <person name="Yu Y."/>
            <person name="Sakurai T."/>
            <person name="Umezawa T."/>
            <person name="Bhattacharyya M.K."/>
            <person name="Sandhu D."/>
            <person name="Valliyodan B."/>
            <person name="Lindquist E."/>
            <person name="Peto M."/>
            <person name="Grant D."/>
            <person name="Shu S."/>
            <person name="Goodstein D."/>
            <person name="Barry K."/>
            <person name="Futrell-Griggs M."/>
            <person name="Abernathy B."/>
            <person name="Du J."/>
            <person name="Tian Z."/>
            <person name="Zhu L."/>
            <person name="Gill N."/>
            <person name="Joshi T."/>
            <person name="Libault M."/>
            <person name="Sethuraman A."/>
            <person name="Zhang X.-C."/>
            <person name="Shinozaki K."/>
            <person name="Nguyen H.T."/>
            <person name="Wing R.A."/>
            <person name="Cregan P."/>
            <person name="Specht J."/>
            <person name="Grimwood J."/>
            <person name="Rokhsar D."/>
            <person name="Stacey G."/>
            <person name="Shoemaker R.C."/>
            <person name="Jackson S.A."/>
        </authorList>
    </citation>
    <scope>NUCLEOTIDE SEQUENCE</scope>
    <source>
        <strain evidence="3">cv. Williams 82</strain>
        <tissue evidence="2">Callus</tissue>
    </source>
</reference>
<proteinExistence type="predicted"/>
<evidence type="ECO:0000313" key="2">
    <source>
        <dbReference type="EMBL" id="KRH71806.1"/>
    </source>
</evidence>
<dbReference type="EnsemblPlants" id="KRH71806">
    <property type="protein sequence ID" value="KRH71806"/>
    <property type="gene ID" value="GLYMA_02G169900"/>
</dbReference>
<protein>
    <submittedName>
        <fullName evidence="2 3">Uncharacterized protein</fullName>
    </submittedName>
</protein>
<sequence length="84" mass="9598">MRNYMERLVVPWSFTCASHSSVELGAPKGAKEDSKGTIVSRRQEGQHRSFIRAKMKRGKPFRFLVLPKPNVASGFLVYVKYLLI</sequence>
<evidence type="ECO:0000313" key="4">
    <source>
        <dbReference type="Proteomes" id="UP000008827"/>
    </source>
</evidence>
<feature type="compositionally biased region" description="Basic and acidic residues" evidence="1">
    <location>
        <begin position="29"/>
        <end position="46"/>
    </location>
</feature>
<gene>
    <name evidence="2" type="ORF">GLYMA_02G169900</name>
</gene>
<reference evidence="2" key="3">
    <citation type="submission" date="2018-07" db="EMBL/GenBank/DDBJ databases">
        <title>WGS assembly of Glycine max.</title>
        <authorList>
            <person name="Schmutz J."/>
            <person name="Cannon S."/>
            <person name="Schlueter J."/>
            <person name="Ma J."/>
            <person name="Mitros T."/>
            <person name="Nelson W."/>
            <person name="Hyten D."/>
            <person name="Song Q."/>
            <person name="Thelen J."/>
            <person name="Cheng J."/>
            <person name="Xu D."/>
            <person name="Hellsten U."/>
            <person name="May G."/>
            <person name="Yu Y."/>
            <person name="Sakurai T."/>
            <person name="Umezawa T."/>
            <person name="Bhattacharyya M."/>
            <person name="Sandhu D."/>
            <person name="Valliyodan B."/>
            <person name="Lindquist E."/>
            <person name="Peto M."/>
            <person name="Grant D."/>
            <person name="Shu S."/>
            <person name="Goodstein D."/>
            <person name="Barry K."/>
            <person name="Futrell-Griggs M."/>
            <person name="Abernathy B."/>
            <person name="Du J."/>
            <person name="Tian Z."/>
            <person name="Zhu L."/>
            <person name="Gill N."/>
            <person name="Joshi T."/>
            <person name="Libault M."/>
            <person name="Sethuraman A."/>
            <person name="Zhang X."/>
            <person name="Shinozaki K."/>
            <person name="Nguyen H."/>
            <person name="Wing R."/>
            <person name="Cregan P."/>
            <person name="Specht J."/>
            <person name="Grimwood J."/>
            <person name="Rokhsar D."/>
            <person name="Stacey G."/>
            <person name="Shoemaker R."/>
            <person name="Jackson S."/>
        </authorList>
    </citation>
    <scope>NUCLEOTIDE SEQUENCE</scope>
    <source>
        <tissue evidence="2">Callus</tissue>
    </source>
</reference>